<comment type="caution">
    <text evidence="4">The sequence shown here is derived from an EMBL/GenBank/DDBJ whole genome shotgun (WGS) entry which is preliminary data.</text>
</comment>
<dbReference type="Pfam" id="PF13401">
    <property type="entry name" value="AAA_22"/>
    <property type="match status" value="1"/>
</dbReference>
<dbReference type="SUPFAM" id="SSF52540">
    <property type="entry name" value="P-loop containing nucleoside triphosphate hydrolases"/>
    <property type="match status" value="1"/>
</dbReference>
<evidence type="ECO:0000259" key="3">
    <source>
        <dbReference type="SMART" id="SM00382"/>
    </source>
</evidence>
<dbReference type="InterPro" id="IPR036366">
    <property type="entry name" value="PGBDSf"/>
</dbReference>
<sequence>MYNEYFGFKETPFSIAPDPRYLFMSEQHREALAHLLFGINSDGGFVLLTGEVGTGKTTICRCVLEQLPENCVVAFILNPKLSVLELLSTICDEFRIPYAEGATSVKVFVDKINAYLLDANARGLKAVLIIDEAQNLSTDVLEQMRLLTNLETNQRKLLQIILIGQPELRILLARPELRQLAQRIIARYHLGPLTKKDMSAYVNHRLAVAGMRNELFSDSVFDRLYRMSGGIPRLINLLCDRSLLGTYAQNKKRVDKKTLKRAAREVFGEMEAEGGFHRKKLHRAYIGLGILAAGFLAGGAFYYYKPFYDHKLPDLKAHVVQVPEVVESPKGAEPPKALDPPDDKSPDAKTREVPVTAPAPEPENVIASPAYRRPMPSLTTSQEPEQRSNSSAAVAPGNATTEKVNSGSLESWADRPHVYNQSSAYESLFKLWKITFRRDAGGDDCRQAESQGLQCFSAAGGLDELSKLNRPAVLKLHNKNGQAFYATLSSLNGREATLSSSGETLSVGIAEIAQWWRGDYTLLWKPPPGYERVLQGGYQGPVVGWVRSRLANLQGKPIQPLGKIDVFDKTLTEQVKKFQIAHGLKPDGLVGPQTLIRINTALGQGIPLLWGNKKDGR</sequence>
<dbReference type="PANTHER" id="PTHR35894">
    <property type="entry name" value="GENERAL SECRETION PATHWAY PROTEIN A-RELATED"/>
    <property type="match status" value="1"/>
</dbReference>
<feature type="region of interest" description="Disordered" evidence="1">
    <location>
        <begin position="326"/>
        <end position="408"/>
    </location>
</feature>
<dbReference type="CDD" id="cd00009">
    <property type="entry name" value="AAA"/>
    <property type="match status" value="1"/>
</dbReference>
<evidence type="ECO:0000313" key="5">
    <source>
        <dbReference type="Proteomes" id="UP001144372"/>
    </source>
</evidence>
<gene>
    <name evidence="4" type="primary">gspA</name>
    <name evidence="4" type="ORF">DAMNIGENAA_37630</name>
</gene>
<dbReference type="InterPro" id="IPR049945">
    <property type="entry name" value="AAA_22"/>
</dbReference>
<proteinExistence type="predicted"/>
<dbReference type="PANTHER" id="PTHR35894:SF1">
    <property type="entry name" value="PHOSPHORIBULOKINASE _ URIDINE KINASE FAMILY"/>
    <property type="match status" value="1"/>
</dbReference>
<dbReference type="InterPro" id="IPR003593">
    <property type="entry name" value="AAA+_ATPase"/>
</dbReference>
<dbReference type="InterPro" id="IPR052026">
    <property type="entry name" value="ExeA_AAA_ATPase_DNA-bind"/>
</dbReference>
<dbReference type="InterPro" id="IPR027417">
    <property type="entry name" value="P-loop_NTPase"/>
</dbReference>
<evidence type="ECO:0000256" key="1">
    <source>
        <dbReference type="SAM" id="MobiDB-lite"/>
    </source>
</evidence>
<dbReference type="Proteomes" id="UP001144372">
    <property type="component" value="Unassembled WGS sequence"/>
</dbReference>
<feature type="domain" description="AAA+ ATPase" evidence="3">
    <location>
        <begin position="42"/>
        <end position="196"/>
    </location>
</feature>
<dbReference type="Gene3D" id="3.90.70.10">
    <property type="entry name" value="Cysteine proteinases"/>
    <property type="match status" value="1"/>
</dbReference>
<evidence type="ECO:0000256" key="2">
    <source>
        <dbReference type="SAM" id="Phobius"/>
    </source>
</evidence>
<keyword evidence="2" id="KW-0812">Transmembrane</keyword>
<keyword evidence="2" id="KW-1133">Transmembrane helix</keyword>
<keyword evidence="5" id="KW-1185">Reference proteome</keyword>
<dbReference type="GO" id="GO:0016887">
    <property type="term" value="F:ATP hydrolysis activity"/>
    <property type="evidence" value="ECO:0007669"/>
    <property type="project" value="InterPro"/>
</dbReference>
<feature type="compositionally biased region" description="Polar residues" evidence="1">
    <location>
        <begin position="377"/>
        <end position="408"/>
    </location>
</feature>
<dbReference type="InterPro" id="IPR002477">
    <property type="entry name" value="Peptidoglycan-bd-like"/>
</dbReference>
<dbReference type="SMART" id="SM00382">
    <property type="entry name" value="AAA"/>
    <property type="match status" value="1"/>
</dbReference>
<feature type="transmembrane region" description="Helical" evidence="2">
    <location>
        <begin position="284"/>
        <end position="304"/>
    </location>
</feature>
<organism evidence="4 5">
    <name type="scientific">Desulforhabdus amnigena</name>
    <dbReference type="NCBI Taxonomy" id="40218"/>
    <lineage>
        <taxon>Bacteria</taxon>
        <taxon>Pseudomonadati</taxon>
        <taxon>Thermodesulfobacteriota</taxon>
        <taxon>Syntrophobacteria</taxon>
        <taxon>Syntrophobacterales</taxon>
        <taxon>Syntrophobacteraceae</taxon>
        <taxon>Desulforhabdus</taxon>
    </lineage>
</organism>
<accession>A0A9W6LAT7</accession>
<dbReference type="Pfam" id="PF01471">
    <property type="entry name" value="PG_binding_1"/>
    <property type="match status" value="1"/>
</dbReference>
<protein>
    <submittedName>
        <fullName evidence="4">ATPase AAA</fullName>
    </submittedName>
</protein>
<dbReference type="Gene3D" id="1.10.101.10">
    <property type="entry name" value="PGBD-like superfamily/PGBD"/>
    <property type="match status" value="1"/>
</dbReference>
<reference evidence="4" key="1">
    <citation type="submission" date="2022-12" db="EMBL/GenBank/DDBJ databases">
        <title>Reference genome sequencing for broad-spectrum identification of bacterial and archaeal isolates by mass spectrometry.</title>
        <authorList>
            <person name="Sekiguchi Y."/>
            <person name="Tourlousse D.M."/>
        </authorList>
    </citation>
    <scope>NUCLEOTIDE SEQUENCE</scope>
    <source>
        <strain evidence="4">ASRB1</strain>
    </source>
</reference>
<name>A0A9W6LAT7_9BACT</name>
<evidence type="ECO:0000313" key="4">
    <source>
        <dbReference type="EMBL" id="GLI36330.1"/>
    </source>
</evidence>
<dbReference type="EMBL" id="BSDR01000001">
    <property type="protein sequence ID" value="GLI36330.1"/>
    <property type="molecule type" value="Genomic_DNA"/>
</dbReference>
<dbReference type="Gene3D" id="3.40.50.300">
    <property type="entry name" value="P-loop containing nucleotide triphosphate hydrolases"/>
    <property type="match status" value="1"/>
</dbReference>
<dbReference type="AlphaFoldDB" id="A0A9W6LAT7"/>
<dbReference type="SUPFAM" id="SSF47090">
    <property type="entry name" value="PGBD-like"/>
    <property type="match status" value="1"/>
</dbReference>
<dbReference type="RefSeq" id="WP_281796664.1">
    <property type="nucleotide sequence ID" value="NZ_BSDR01000001.1"/>
</dbReference>
<feature type="compositionally biased region" description="Basic and acidic residues" evidence="1">
    <location>
        <begin position="339"/>
        <end position="352"/>
    </location>
</feature>
<keyword evidence="2" id="KW-0472">Membrane</keyword>
<dbReference type="InterPro" id="IPR036365">
    <property type="entry name" value="PGBD-like_sf"/>
</dbReference>